<evidence type="ECO:0000313" key="3">
    <source>
        <dbReference type="Proteomes" id="UP001147746"/>
    </source>
</evidence>
<evidence type="ECO:0000313" key="2">
    <source>
        <dbReference type="EMBL" id="KAJ5323910.1"/>
    </source>
</evidence>
<comment type="caution">
    <text evidence="2">The sequence shown here is derived from an EMBL/GenBank/DDBJ whole genome shotgun (WGS) entry which is preliminary data.</text>
</comment>
<reference evidence="2" key="1">
    <citation type="submission" date="2022-12" db="EMBL/GenBank/DDBJ databases">
        <authorList>
            <person name="Petersen C."/>
        </authorList>
    </citation>
    <scope>NUCLEOTIDE SEQUENCE</scope>
    <source>
        <strain evidence="2">IBT 21472</strain>
    </source>
</reference>
<organism evidence="2 3">
    <name type="scientific">Penicillium atrosanguineum</name>
    <dbReference type="NCBI Taxonomy" id="1132637"/>
    <lineage>
        <taxon>Eukaryota</taxon>
        <taxon>Fungi</taxon>
        <taxon>Dikarya</taxon>
        <taxon>Ascomycota</taxon>
        <taxon>Pezizomycotina</taxon>
        <taxon>Eurotiomycetes</taxon>
        <taxon>Eurotiomycetidae</taxon>
        <taxon>Eurotiales</taxon>
        <taxon>Aspergillaceae</taxon>
        <taxon>Penicillium</taxon>
    </lineage>
</organism>
<proteinExistence type="predicted"/>
<keyword evidence="3" id="KW-1185">Reference proteome</keyword>
<accession>A0A9W9HHZ8</accession>
<feature type="region of interest" description="Disordered" evidence="1">
    <location>
        <begin position="1"/>
        <end position="42"/>
    </location>
</feature>
<feature type="compositionally biased region" description="Low complexity" evidence="1">
    <location>
        <begin position="15"/>
        <end position="42"/>
    </location>
</feature>
<dbReference type="EMBL" id="JAPZBO010000002">
    <property type="protein sequence ID" value="KAJ5323910.1"/>
    <property type="molecule type" value="Genomic_DNA"/>
</dbReference>
<dbReference type="Proteomes" id="UP001147746">
    <property type="component" value="Unassembled WGS sequence"/>
</dbReference>
<name>A0A9W9HHZ8_9EURO</name>
<evidence type="ECO:0000256" key="1">
    <source>
        <dbReference type="SAM" id="MobiDB-lite"/>
    </source>
</evidence>
<gene>
    <name evidence="2" type="ORF">N7476_002510</name>
</gene>
<dbReference type="AlphaFoldDB" id="A0A9W9HHZ8"/>
<protein>
    <submittedName>
        <fullName evidence="2">Uncharacterized protein</fullName>
    </submittedName>
</protein>
<sequence>MANMLALPRVPKTPTTTTSTCSSRRASSDASSGHSTASTATTLKSSIKASKKFFSKAFDSKYVSSIDENFAQRAIHNEATAIYFSLR</sequence>
<reference evidence="2" key="2">
    <citation type="journal article" date="2023" name="IMA Fungus">
        <title>Comparative genomic study of the Penicillium genus elucidates a diverse pangenome and 15 lateral gene transfer events.</title>
        <authorList>
            <person name="Petersen C."/>
            <person name="Sorensen T."/>
            <person name="Nielsen M.R."/>
            <person name="Sondergaard T.E."/>
            <person name="Sorensen J.L."/>
            <person name="Fitzpatrick D.A."/>
            <person name="Frisvad J.C."/>
            <person name="Nielsen K.L."/>
        </authorList>
    </citation>
    <scope>NUCLEOTIDE SEQUENCE</scope>
    <source>
        <strain evidence="2">IBT 21472</strain>
    </source>
</reference>